<dbReference type="RefSeq" id="WP_118200952.1">
    <property type="nucleotide sequence ID" value="NZ_JANDWK010000007.1"/>
</dbReference>
<dbReference type="Proteomes" id="UP000286501">
    <property type="component" value="Unassembled WGS sequence"/>
</dbReference>
<keyword evidence="4" id="KW-0808">Transferase</keyword>
<dbReference type="InterPro" id="IPR029044">
    <property type="entry name" value="Nucleotide-diphossugar_trans"/>
</dbReference>
<dbReference type="Proteomes" id="UP001204486">
    <property type="component" value="Unassembled WGS sequence"/>
</dbReference>
<proteinExistence type="inferred from homology"/>
<organism evidence="4 5">
    <name type="scientific">Segatella copri</name>
    <dbReference type="NCBI Taxonomy" id="165179"/>
    <lineage>
        <taxon>Bacteria</taxon>
        <taxon>Pseudomonadati</taxon>
        <taxon>Bacteroidota</taxon>
        <taxon>Bacteroidia</taxon>
        <taxon>Bacteroidales</taxon>
        <taxon>Prevotellaceae</taxon>
        <taxon>Segatella</taxon>
    </lineage>
</organism>
<dbReference type="SUPFAM" id="SSF53448">
    <property type="entry name" value="Nucleotide-diphospho-sugar transferases"/>
    <property type="match status" value="1"/>
</dbReference>
<dbReference type="Pfam" id="PF00535">
    <property type="entry name" value="Glycos_transf_2"/>
    <property type="match status" value="1"/>
</dbReference>
<evidence type="ECO:0000256" key="1">
    <source>
        <dbReference type="ARBA" id="ARBA00038494"/>
    </source>
</evidence>
<dbReference type="CDD" id="cd02511">
    <property type="entry name" value="Beta4Glucosyltransferase"/>
    <property type="match status" value="1"/>
</dbReference>
<name>A0A3R6G5F4_9BACT</name>
<reference evidence="3" key="2">
    <citation type="submission" date="2022-07" db="EMBL/GenBank/DDBJ databases">
        <title>Prevotella copri.</title>
        <authorList>
            <person name="Yang C."/>
        </authorList>
    </citation>
    <scope>NUCLEOTIDE SEQUENCE</scope>
    <source>
        <strain evidence="3">HF1476</strain>
    </source>
</reference>
<accession>A0A3R6G5F4</accession>
<evidence type="ECO:0000313" key="5">
    <source>
        <dbReference type="Proteomes" id="UP000286501"/>
    </source>
</evidence>
<reference evidence="4 5" key="1">
    <citation type="submission" date="2018-08" db="EMBL/GenBank/DDBJ databases">
        <title>A genome reference for cultivated species of the human gut microbiota.</title>
        <authorList>
            <person name="Zou Y."/>
            <person name="Xue W."/>
            <person name="Luo G."/>
        </authorList>
    </citation>
    <scope>NUCLEOTIDE SEQUENCE [LARGE SCALE GENOMIC DNA]</scope>
    <source>
        <strain evidence="4 5">AM22-1</strain>
    </source>
</reference>
<gene>
    <name evidence="4" type="ORF">DW250_08710</name>
    <name evidence="3" type="ORF">NNC55_04470</name>
</gene>
<dbReference type="PANTHER" id="PTHR43630">
    <property type="entry name" value="POLY-BETA-1,6-N-ACETYL-D-GLUCOSAMINE SYNTHASE"/>
    <property type="match status" value="1"/>
</dbReference>
<feature type="domain" description="Glycosyltransferase 2-like" evidence="2">
    <location>
        <begin position="15"/>
        <end position="115"/>
    </location>
</feature>
<evidence type="ECO:0000259" key="2">
    <source>
        <dbReference type="Pfam" id="PF00535"/>
    </source>
</evidence>
<dbReference type="PANTHER" id="PTHR43630:SF2">
    <property type="entry name" value="GLYCOSYLTRANSFERASE"/>
    <property type="match status" value="1"/>
</dbReference>
<protein>
    <submittedName>
        <fullName evidence="4">Glycosyltransferase family 2 protein</fullName>
    </submittedName>
</protein>
<comment type="caution">
    <text evidence="4">The sequence shown here is derived from an EMBL/GenBank/DDBJ whole genome shotgun (WGS) entry which is preliminary data.</text>
</comment>
<dbReference type="Gene3D" id="3.90.550.10">
    <property type="entry name" value="Spore Coat Polysaccharide Biosynthesis Protein SpsA, Chain A"/>
    <property type="match status" value="1"/>
</dbReference>
<sequence length="266" mass="30403">MDKTSVEQEQGNGISVVINTYNASCHLQQVLDTVKGFDEVVVCDMESTDDTLDIAKRNGCKIVVFPRGNYQICEPARQTAIDAASCKWVLVVDADELVTPELKEYLYSLIEKENAPQGLYVPRKSRFMGRFMHCFYPDYQLRFFIRKDTVWPAIIHADPVIKGRIEKIPAAHADMALVHLADDSIASRMGKINQYTANEIEKKKDRNYGMAALFYRPFVRFFRAYIQKGGFRDGKEGFVCACYEGIYQFVAVSKIIEDRLKHKKGK</sequence>
<dbReference type="GO" id="GO:0016740">
    <property type="term" value="F:transferase activity"/>
    <property type="evidence" value="ECO:0007669"/>
    <property type="project" value="UniProtKB-KW"/>
</dbReference>
<dbReference type="AlphaFoldDB" id="A0A3R6G5F4"/>
<dbReference type="EMBL" id="JANDWN010000007">
    <property type="protein sequence ID" value="MCP9599210.1"/>
    <property type="molecule type" value="Genomic_DNA"/>
</dbReference>
<evidence type="ECO:0000313" key="3">
    <source>
        <dbReference type="EMBL" id="MCP9599210.1"/>
    </source>
</evidence>
<dbReference type="EMBL" id="QRIN01000032">
    <property type="protein sequence ID" value="RHG65366.1"/>
    <property type="molecule type" value="Genomic_DNA"/>
</dbReference>
<evidence type="ECO:0000313" key="4">
    <source>
        <dbReference type="EMBL" id="RHG65366.1"/>
    </source>
</evidence>
<comment type="similarity">
    <text evidence="1">Belongs to the glycosyltransferase 2 family. WaaE/KdtX subfamily.</text>
</comment>
<dbReference type="InterPro" id="IPR001173">
    <property type="entry name" value="Glyco_trans_2-like"/>
</dbReference>